<dbReference type="PANTHER" id="PTHR43689">
    <property type="entry name" value="HYDROLASE"/>
    <property type="match status" value="1"/>
</dbReference>
<dbReference type="GO" id="GO:0016787">
    <property type="term" value="F:hydrolase activity"/>
    <property type="evidence" value="ECO:0007669"/>
    <property type="project" value="UniProtKB-KW"/>
</dbReference>
<name>A0A235EZU8_9RHOO</name>
<keyword evidence="3" id="KW-1185">Reference proteome</keyword>
<sequence length="267" mass="29441">MTRNVPRLDIQDRWFDSGSGRLYVRTWFPESAVKATPIVLLHDSLGSVELWRDFPAALSIQTGRRVIAYDRLGFGQSDAYPGKLPLDFVAREADSGFEAVRRQLGLGSFIAFGHSVGGGMAVHCAARFAADCAALITESAQAFVEDRTIAGIETARELFTDTAQVERLAKYHGDKAAWVLDAWIGSWLSPAFAPWSLDAVLPQVRCPVLALHGAEDEYGSPRHPERIGRLVSGPARVEVMPATRHVPHRERPADVLERVADFLRDIP</sequence>
<comment type="caution">
    <text evidence="2">The sequence shown here is derived from an EMBL/GenBank/DDBJ whole genome shotgun (WGS) entry which is preliminary data.</text>
</comment>
<dbReference type="AlphaFoldDB" id="A0A235EZU8"/>
<dbReference type="EMBL" id="NOIH01000007">
    <property type="protein sequence ID" value="OYD54530.1"/>
    <property type="molecule type" value="Genomic_DNA"/>
</dbReference>
<dbReference type="RefSeq" id="WP_094267762.1">
    <property type="nucleotide sequence ID" value="NZ_NOIH01000007.1"/>
</dbReference>
<keyword evidence="2" id="KW-0378">Hydrolase</keyword>
<evidence type="ECO:0000313" key="3">
    <source>
        <dbReference type="Proteomes" id="UP000215181"/>
    </source>
</evidence>
<organism evidence="2 3">
    <name type="scientific">Thauera propionica</name>
    <dbReference type="NCBI Taxonomy" id="2019431"/>
    <lineage>
        <taxon>Bacteria</taxon>
        <taxon>Pseudomonadati</taxon>
        <taxon>Pseudomonadota</taxon>
        <taxon>Betaproteobacteria</taxon>
        <taxon>Rhodocyclales</taxon>
        <taxon>Zoogloeaceae</taxon>
        <taxon>Thauera</taxon>
    </lineage>
</organism>
<feature type="domain" description="AB hydrolase-1" evidence="1">
    <location>
        <begin position="37"/>
        <end position="145"/>
    </location>
</feature>
<reference evidence="2 3" key="1">
    <citation type="submission" date="2017-07" db="EMBL/GenBank/DDBJ databases">
        <title>Thauera sp. KNDSS-Mac4 genome sequence and assembly.</title>
        <authorList>
            <person name="Mayilraj S."/>
        </authorList>
    </citation>
    <scope>NUCLEOTIDE SEQUENCE [LARGE SCALE GENOMIC DNA]</scope>
    <source>
        <strain evidence="2 3">KNDSS-Mac4</strain>
    </source>
</reference>
<protein>
    <submittedName>
        <fullName evidence="2">Alpha/beta hydrolase</fullName>
    </submittedName>
</protein>
<evidence type="ECO:0000259" key="1">
    <source>
        <dbReference type="Pfam" id="PF00561"/>
    </source>
</evidence>
<accession>A0A235EZU8</accession>
<dbReference type="InterPro" id="IPR000073">
    <property type="entry name" value="AB_hydrolase_1"/>
</dbReference>
<dbReference type="Pfam" id="PF00561">
    <property type="entry name" value="Abhydrolase_1"/>
    <property type="match status" value="1"/>
</dbReference>
<dbReference type="OrthoDB" id="135231at2"/>
<evidence type="ECO:0000313" key="2">
    <source>
        <dbReference type="EMBL" id="OYD54530.1"/>
    </source>
</evidence>
<dbReference type="SUPFAM" id="SSF53474">
    <property type="entry name" value="alpha/beta-Hydrolases"/>
    <property type="match status" value="1"/>
</dbReference>
<proteinExistence type="predicted"/>
<dbReference type="InterPro" id="IPR029058">
    <property type="entry name" value="AB_hydrolase_fold"/>
</dbReference>
<dbReference type="PRINTS" id="PR00111">
    <property type="entry name" value="ABHYDROLASE"/>
</dbReference>
<dbReference type="Proteomes" id="UP000215181">
    <property type="component" value="Unassembled WGS sequence"/>
</dbReference>
<dbReference type="PANTHER" id="PTHR43689:SF8">
    <property type="entry name" value="ALPHA_BETA-HYDROLASES SUPERFAMILY PROTEIN"/>
    <property type="match status" value="1"/>
</dbReference>
<gene>
    <name evidence="2" type="ORF">CGK74_06980</name>
</gene>
<dbReference type="Gene3D" id="3.40.50.1820">
    <property type="entry name" value="alpha/beta hydrolase"/>
    <property type="match status" value="1"/>
</dbReference>